<feature type="transmembrane region" description="Helical" evidence="1">
    <location>
        <begin position="69"/>
        <end position="86"/>
    </location>
</feature>
<dbReference type="EMBL" id="LAZR01024113">
    <property type="protein sequence ID" value="KKL76234.1"/>
    <property type="molecule type" value="Genomic_DNA"/>
</dbReference>
<dbReference type="PRINTS" id="PR00419">
    <property type="entry name" value="ADXRDTASE"/>
</dbReference>
<dbReference type="InterPro" id="IPR023753">
    <property type="entry name" value="FAD/NAD-binding_dom"/>
</dbReference>
<feature type="transmembrane region" description="Helical" evidence="1">
    <location>
        <begin position="92"/>
        <end position="111"/>
    </location>
</feature>
<dbReference type="PANTHER" id="PTHR42783">
    <property type="entry name" value="GLUTAMATE SYNTHASE [NADPH] SMALL CHAIN"/>
    <property type="match status" value="1"/>
</dbReference>
<comment type="caution">
    <text evidence="3">The sequence shown here is derived from an EMBL/GenBank/DDBJ whole genome shotgun (WGS) entry which is preliminary data.</text>
</comment>
<keyword evidence="1" id="KW-0472">Membrane</keyword>
<dbReference type="GO" id="GO:0051536">
    <property type="term" value="F:iron-sulfur cluster binding"/>
    <property type="evidence" value="ECO:0007669"/>
    <property type="project" value="InterPro"/>
</dbReference>
<feature type="domain" description="4Fe-4S ferredoxin-type" evidence="2">
    <location>
        <begin position="650"/>
        <end position="680"/>
    </location>
</feature>
<dbReference type="PROSITE" id="PS00198">
    <property type="entry name" value="4FE4S_FER_1"/>
    <property type="match status" value="1"/>
</dbReference>
<dbReference type="InterPro" id="IPR028261">
    <property type="entry name" value="DPD_II"/>
</dbReference>
<reference evidence="3" key="1">
    <citation type="journal article" date="2015" name="Nature">
        <title>Complex archaea that bridge the gap between prokaryotes and eukaryotes.</title>
        <authorList>
            <person name="Spang A."/>
            <person name="Saw J.H."/>
            <person name="Jorgensen S.L."/>
            <person name="Zaremba-Niedzwiedzka K."/>
            <person name="Martijn J."/>
            <person name="Lind A.E."/>
            <person name="van Eijk R."/>
            <person name="Schleper C."/>
            <person name="Guy L."/>
            <person name="Ettema T.J."/>
        </authorList>
    </citation>
    <scope>NUCLEOTIDE SEQUENCE</scope>
</reference>
<feature type="transmembrane region" description="Helical" evidence="1">
    <location>
        <begin position="116"/>
        <end position="133"/>
    </location>
</feature>
<evidence type="ECO:0000256" key="1">
    <source>
        <dbReference type="SAM" id="Phobius"/>
    </source>
</evidence>
<dbReference type="SUPFAM" id="SSF46548">
    <property type="entry name" value="alpha-helical ferredoxin"/>
    <property type="match status" value="2"/>
</dbReference>
<dbReference type="InterPro" id="IPR017900">
    <property type="entry name" value="4Fe4S_Fe_S_CS"/>
</dbReference>
<feature type="non-terminal residue" evidence="3">
    <location>
        <position position="1"/>
    </location>
</feature>
<dbReference type="AlphaFoldDB" id="A0A0F9EQ98"/>
<dbReference type="Gene3D" id="3.50.50.60">
    <property type="entry name" value="FAD/NAD(P)-binding domain"/>
    <property type="match status" value="2"/>
</dbReference>
<dbReference type="InterPro" id="IPR036188">
    <property type="entry name" value="FAD/NAD-bd_sf"/>
</dbReference>
<keyword evidence="1" id="KW-0812">Transmembrane</keyword>
<feature type="transmembrane region" description="Helical" evidence="1">
    <location>
        <begin position="6"/>
        <end position="34"/>
    </location>
</feature>
<dbReference type="InterPro" id="IPR017896">
    <property type="entry name" value="4Fe4S_Fe-S-bd"/>
</dbReference>
<dbReference type="Pfam" id="PF14691">
    <property type="entry name" value="Fer4_20"/>
    <property type="match status" value="1"/>
</dbReference>
<dbReference type="PROSITE" id="PS51379">
    <property type="entry name" value="4FE4S_FER_2"/>
    <property type="match status" value="1"/>
</dbReference>
<dbReference type="Pfam" id="PF07992">
    <property type="entry name" value="Pyr_redox_2"/>
    <property type="match status" value="1"/>
</dbReference>
<name>A0A0F9EQ98_9ZZZZ</name>
<protein>
    <recommendedName>
        <fullName evidence="2">4Fe-4S ferredoxin-type domain-containing protein</fullName>
    </recommendedName>
</protein>
<dbReference type="PANTHER" id="PTHR42783:SF3">
    <property type="entry name" value="GLUTAMATE SYNTHASE [NADPH] SMALL CHAIN-RELATED"/>
    <property type="match status" value="1"/>
</dbReference>
<dbReference type="Pfam" id="PF12801">
    <property type="entry name" value="Fer4_5"/>
    <property type="match status" value="2"/>
</dbReference>
<proteinExistence type="predicted"/>
<gene>
    <name evidence="3" type="ORF">LCGC14_2046930</name>
</gene>
<keyword evidence="1" id="KW-1133">Transmembrane helix</keyword>
<evidence type="ECO:0000259" key="2">
    <source>
        <dbReference type="PROSITE" id="PS51379"/>
    </source>
</evidence>
<dbReference type="SUPFAM" id="SSF51971">
    <property type="entry name" value="Nucleotide-binding domain"/>
    <property type="match status" value="2"/>
</dbReference>
<accession>A0A0F9EQ98</accession>
<dbReference type="InterPro" id="IPR009051">
    <property type="entry name" value="Helical_ferredxn"/>
</dbReference>
<feature type="non-terminal residue" evidence="3">
    <location>
        <position position="712"/>
    </location>
</feature>
<evidence type="ECO:0000313" key="3">
    <source>
        <dbReference type="EMBL" id="KKL76234.1"/>
    </source>
</evidence>
<dbReference type="GO" id="GO:0016491">
    <property type="term" value="F:oxidoreductase activity"/>
    <property type="evidence" value="ECO:0007669"/>
    <property type="project" value="InterPro"/>
</dbReference>
<organism evidence="3">
    <name type="scientific">marine sediment metagenome</name>
    <dbReference type="NCBI Taxonomy" id="412755"/>
    <lineage>
        <taxon>unclassified sequences</taxon>
        <taxon>metagenomes</taxon>
        <taxon>ecological metagenomes</taxon>
    </lineage>
</organism>
<dbReference type="Gene3D" id="1.10.1060.10">
    <property type="entry name" value="Alpha-helical ferredoxin"/>
    <property type="match status" value="1"/>
</dbReference>
<sequence length="712" mass="78683">VWILWWFMLIALMMPFASRIWCLVCPFPIIGEWFQRMAFIKVRKGNNVPGLRSRYFGGKKPWPKKLRNIWIQNFGFLSLAIFSPFLVTRPMVSLIVLGGLFFVATVIGIIYKQRAFCVYVCPVSGFLGLYSMASKIAVRAKDPELCNRTKTGKEKDFNFDNGIAGCRLHCPTGMDASSYIAYIRNGMYKEALEVMREATPFVGSLGRVCTHPCESECLRNKVDEPVSICRLKRFTADYVGYDGTEAIKEFQPLYKEKVAVIGSGPVGLSCAYHLAKKGYDATVYEALPVAGGMLRVGIPNFHLPKDIVNKEIDYIKNSGVRILTDKAVGKDISFDELRKEYKAVFIAVGASKAKRLKIEGEEMQNVSLAIDFLRHVNMGEKVTVEEKVVVIGGGKTAEDTARTALRLGAKDATCIEVMAEEDIQPVDDVTKAEGVITSYSTCPVKITGADGKATSLLCVKMRKGEIDENTGRPRLVPIKGSEHLIPADNIIIATGQYSDIKFLPEDLNISPSGTIIIDPQTLSTNIPGIFAGGDVVSGPDILVKGLGYGRKAALAIDNFLREGSLEPVSIYPTEKRVEDEPLLSGVLHMEERISPPLLPVKESLGNFNEVEQPFTKNMAQAEAQRCLSCGICGECYRGTEKGWACAWFQKMGGMDRNNYCGLCMECVKSCPHDNITVYGRPFAGDNAIRGMDEAWKAFIMMVLSVIYPINLL</sequence>